<accession>A6JRB5</accession>
<evidence type="ECO:0000313" key="1">
    <source>
        <dbReference type="EMBL" id="EDL91822.1"/>
    </source>
</evidence>
<organism evidence="1 2">
    <name type="scientific">Rattus norvegicus</name>
    <name type="common">Rat</name>
    <dbReference type="NCBI Taxonomy" id="10116"/>
    <lineage>
        <taxon>Eukaryota</taxon>
        <taxon>Metazoa</taxon>
        <taxon>Chordata</taxon>
        <taxon>Craniata</taxon>
        <taxon>Vertebrata</taxon>
        <taxon>Euteleostomi</taxon>
        <taxon>Mammalia</taxon>
        <taxon>Eutheria</taxon>
        <taxon>Euarchontoglires</taxon>
        <taxon>Glires</taxon>
        <taxon>Rodentia</taxon>
        <taxon>Myomorpha</taxon>
        <taxon>Muroidea</taxon>
        <taxon>Muridae</taxon>
        <taxon>Murinae</taxon>
        <taxon>Rattus</taxon>
    </lineage>
</organism>
<gene>
    <name evidence="1" type="ORF">rCG_55469</name>
</gene>
<reference evidence="1 2" key="1">
    <citation type="submission" date="2005-09" db="EMBL/GenBank/DDBJ databases">
        <authorList>
            <person name="Mural R.J."/>
            <person name="Li P.W."/>
            <person name="Adams M.D."/>
            <person name="Amanatides P.G."/>
            <person name="Baden-Tillson H."/>
            <person name="Barnstead M."/>
            <person name="Chin S.H."/>
            <person name="Dew I."/>
            <person name="Evans C.A."/>
            <person name="Ferriera S."/>
            <person name="Flanigan M."/>
            <person name="Fosler C."/>
            <person name="Glodek A."/>
            <person name="Gu Z."/>
            <person name="Holt R.A."/>
            <person name="Jennings D."/>
            <person name="Kraft C.L."/>
            <person name="Lu F."/>
            <person name="Nguyen T."/>
            <person name="Nusskern D.R."/>
            <person name="Pfannkoch C.M."/>
            <person name="Sitter C."/>
            <person name="Sutton G.G."/>
            <person name="Venter J.C."/>
            <person name="Wang Z."/>
            <person name="Woodage T."/>
            <person name="Zheng X.H."/>
            <person name="Zhong F."/>
        </authorList>
    </citation>
    <scope>NUCLEOTIDE SEQUENCE [LARGE SCALE GENOMIC DNA]</scope>
    <source>
        <strain>BN</strain>
        <strain evidence="2">Sprague-Dawley</strain>
    </source>
</reference>
<name>A6JRB5_RAT</name>
<evidence type="ECO:0000313" key="2">
    <source>
        <dbReference type="Proteomes" id="UP000234681"/>
    </source>
</evidence>
<dbReference type="EMBL" id="CH473997">
    <property type="protein sequence ID" value="EDL91822.1"/>
    <property type="molecule type" value="Genomic_DNA"/>
</dbReference>
<protein>
    <submittedName>
        <fullName evidence="1">RCG55469</fullName>
    </submittedName>
</protein>
<sequence>MRQGILTQGRMCLLLSKGHSSHRLRGTGEWKREFADALWMPI</sequence>
<dbReference type="AlphaFoldDB" id="A6JRB5"/>
<dbReference type="Proteomes" id="UP000234681">
    <property type="component" value="Chromosome 9"/>
</dbReference>
<proteinExistence type="predicted"/>